<dbReference type="EMBL" id="QHLQ01000009">
    <property type="protein sequence ID" value="NIZ61402.1"/>
    <property type="molecule type" value="Genomic_DNA"/>
</dbReference>
<comment type="caution">
    <text evidence="1">The sequence shown here is derived from an EMBL/GenBank/DDBJ whole genome shotgun (WGS) entry which is preliminary data.</text>
</comment>
<reference evidence="1 2" key="1">
    <citation type="submission" date="2018-05" db="EMBL/GenBank/DDBJ databases">
        <authorList>
            <person name="Zhang Y.-J."/>
        </authorList>
    </citation>
    <scope>NUCLEOTIDE SEQUENCE [LARGE SCALE GENOMIC DNA]</scope>
    <source>
        <strain evidence="1 2">CY04</strain>
    </source>
</reference>
<evidence type="ECO:0000313" key="2">
    <source>
        <dbReference type="Proteomes" id="UP001429564"/>
    </source>
</evidence>
<accession>A0ABX0W730</accession>
<sequence>MRTGIKPRVLNVVSARPYRIGTLFQVPGVSVPAVIAIDRHSYTKVETSNKLTARCLRNALIDTLVDLVRPHI</sequence>
<evidence type="ECO:0000313" key="1">
    <source>
        <dbReference type="EMBL" id="NIZ61402.1"/>
    </source>
</evidence>
<protein>
    <submittedName>
        <fullName evidence="1">Uncharacterized protein</fullName>
    </submittedName>
</protein>
<keyword evidence="2" id="KW-1185">Reference proteome</keyword>
<gene>
    <name evidence="1" type="ORF">DL239_10485</name>
</gene>
<proteinExistence type="predicted"/>
<dbReference type="Proteomes" id="UP001429564">
    <property type="component" value="Unassembled WGS sequence"/>
</dbReference>
<organism evidence="1 2">
    <name type="scientific">Parasedimentitalea denitrificans</name>
    <dbReference type="NCBI Taxonomy" id="2211118"/>
    <lineage>
        <taxon>Bacteria</taxon>
        <taxon>Pseudomonadati</taxon>
        <taxon>Pseudomonadota</taxon>
        <taxon>Alphaproteobacteria</taxon>
        <taxon>Rhodobacterales</taxon>
        <taxon>Paracoccaceae</taxon>
        <taxon>Parasedimentitalea</taxon>
    </lineage>
</organism>
<name>A0ABX0W730_9RHOB</name>